<dbReference type="NCBIfam" id="TIGR00330">
    <property type="entry name" value="glpX"/>
    <property type="match status" value="1"/>
</dbReference>
<dbReference type="RefSeq" id="WP_095326694.1">
    <property type="nucleotide sequence ID" value="NZ_NPCC01000014.1"/>
</dbReference>
<dbReference type="AlphaFoldDB" id="A0A268P025"/>
<sequence length="318" mass="33843">MRDFLFSMAHVTEQAAVASFPWIGTGNKIEADRASTEAMRAALNRIPFRGRIAIGEGEMDEAPMLYIGEVVGNGSGPLFDLAVDPLDGTTPAAKGQGDCIAVLAGAPHGTLLHAPDMYMEKLATGAEAKGAVHLDAPIEANIQAVARAKNKAVKDVTVIVQDRTRHQKLVQRARDTGAKVKLFHEVDVTAALATALPDHDIDLFVGIGGAPEGVVAAVAIKCLGGDFQGRLLPDGHQQLARCQQMGLDNPNQLLNLHDLVASRQCFFIATGVTDGLLVDGVKKNSQGELATHTFMVDGVANEIRVVQTIHRPKQVLMK</sequence>
<organism evidence="10 11">
    <name type="scientific">Shouchella clausii</name>
    <name type="common">Alkalihalobacillus clausii</name>
    <dbReference type="NCBI Taxonomy" id="79880"/>
    <lineage>
        <taxon>Bacteria</taxon>
        <taxon>Bacillati</taxon>
        <taxon>Bacillota</taxon>
        <taxon>Bacilli</taxon>
        <taxon>Bacillales</taxon>
        <taxon>Bacillaceae</taxon>
        <taxon>Shouchella</taxon>
    </lineage>
</organism>
<comment type="caution">
    <text evidence="10">The sequence shown here is derived from an EMBL/GenBank/DDBJ whole genome shotgun (WGS) entry which is preliminary data.</text>
</comment>
<dbReference type="EMBL" id="NPCC01000014">
    <property type="protein sequence ID" value="PAE88640.1"/>
    <property type="molecule type" value="Genomic_DNA"/>
</dbReference>
<dbReference type="GO" id="GO:0046872">
    <property type="term" value="F:metal ion binding"/>
    <property type="evidence" value="ECO:0007669"/>
    <property type="project" value="UniProtKB-KW"/>
</dbReference>
<feature type="binding site" evidence="9">
    <location>
        <position position="56"/>
    </location>
    <ligand>
        <name>Mn(2+)</name>
        <dbReference type="ChEBI" id="CHEBI:29035"/>
        <label>1</label>
    </ligand>
</feature>
<keyword evidence="5 9" id="KW-0464">Manganese</keyword>
<evidence type="ECO:0000256" key="7">
    <source>
        <dbReference type="ARBA" id="ARBA00024331"/>
    </source>
</evidence>
<evidence type="ECO:0000256" key="4">
    <source>
        <dbReference type="ARBA" id="ARBA00022801"/>
    </source>
</evidence>
<accession>A0A268P025</accession>
<dbReference type="GO" id="GO:0005829">
    <property type="term" value="C:cytosol"/>
    <property type="evidence" value="ECO:0007669"/>
    <property type="project" value="TreeGrafter"/>
</dbReference>
<evidence type="ECO:0000256" key="9">
    <source>
        <dbReference type="PIRSR" id="PIRSR004532-1"/>
    </source>
</evidence>
<dbReference type="CDD" id="cd01516">
    <property type="entry name" value="FBPase_glpX"/>
    <property type="match status" value="1"/>
</dbReference>
<reference evidence="10 11" key="1">
    <citation type="submission" date="2017-07" db="EMBL/GenBank/DDBJ databases">
        <title>Isolation and whole genome analysis of endospore-forming bacteria from heroin.</title>
        <authorList>
            <person name="Kalinowski J."/>
            <person name="Ahrens B."/>
            <person name="Al-Dilaimi A."/>
            <person name="Winkler A."/>
            <person name="Wibberg D."/>
            <person name="Schleenbecker U."/>
            <person name="Ruckert C."/>
            <person name="Wolfel R."/>
            <person name="Grass G."/>
        </authorList>
    </citation>
    <scope>NUCLEOTIDE SEQUENCE [LARGE SCALE GENOMIC DNA]</scope>
    <source>
        <strain evidence="10 11">7539</strain>
    </source>
</reference>
<feature type="binding site" evidence="9">
    <location>
        <position position="87"/>
    </location>
    <ligand>
        <name>Mn(2+)</name>
        <dbReference type="ChEBI" id="CHEBI:29035"/>
        <label>2</label>
    </ligand>
</feature>
<evidence type="ECO:0000256" key="3">
    <source>
        <dbReference type="ARBA" id="ARBA00022723"/>
    </source>
</evidence>
<dbReference type="GO" id="GO:0042132">
    <property type="term" value="F:fructose 1,6-bisphosphate 1-phosphatase activity"/>
    <property type="evidence" value="ECO:0007669"/>
    <property type="project" value="UniProtKB-EC"/>
</dbReference>
<feature type="binding site" evidence="9">
    <location>
        <position position="212"/>
    </location>
    <ligand>
        <name>Mn(2+)</name>
        <dbReference type="ChEBI" id="CHEBI:29035"/>
        <label>2</label>
    </ligand>
</feature>
<keyword evidence="3 9" id="KW-0479">Metal-binding</keyword>
<feature type="binding site" evidence="9">
    <location>
        <position position="32"/>
    </location>
    <ligand>
        <name>Mn(2+)</name>
        <dbReference type="ChEBI" id="CHEBI:29035"/>
        <label>1</label>
    </ligand>
</feature>
<evidence type="ECO:0000256" key="5">
    <source>
        <dbReference type="ARBA" id="ARBA00023211"/>
    </source>
</evidence>
<protein>
    <recommendedName>
        <fullName evidence="8">Fructose-1,6-bisphosphatase</fullName>
    </recommendedName>
</protein>
<evidence type="ECO:0000313" key="11">
    <source>
        <dbReference type="Proteomes" id="UP000216207"/>
    </source>
</evidence>
<dbReference type="FunFam" id="3.40.190.90:FF:000001">
    <property type="entry name" value="Fructose-1,6-bisphosphatase"/>
    <property type="match status" value="1"/>
</dbReference>
<dbReference type="PANTHER" id="PTHR30447:SF0">
    <property type="entry name" value="FRUCTOSE-1,6-BISPHOSPHATASE 1 CLASS 2-RELATED"/>
    <property type="match status" value="1"/>
</dbReference>
<dbReference type="PANTHER" id="PTHR30447">
    <property type="entry name" value="FRUCTOSE-1,6-BISPHOSPHATASE CLASS 2"/>
    <property type="match status" value="1"/>
</dbReference>
<comment type="cofactor">
    <cofactor evidence="9">
        <name>Mn(2+)</name>
        <dbReference type="ChEBI" id="CHEBI:29035"/>
    </cofactor>
</comment>
<evidence type="ECO:0000256" key="6">
    <source>
        <dbReference type="ARBA" id="ARBA00023277"/>
    </source>
</evidence>
<dbReference type="PIRSF" id="PIRSF004532">
    <property type="entry name" value="GlpX"/>
    <property type="match status" value="1"/>
</dbReference>
<dbReference type="SUPFAM" id="SSF56655">
    <property type="entry name" value="Carbohydrate phosphatase"/>
    <property type="match status" value="1"/>
</dbReference>
<dbReference type="Pfam" id="PF03320">
    <property type="entry name" value="FBPase_glpX"/>
    <property type="match status" value="1"/>
</dbReference>
<comment type="similarity">
    <text evidence="2 8">Belongs to the FBPase class 2 family.</text>
</comment>
<keyword evidence="4" id="KW-0378">Hydrolase</keyword>
<evidence type="ECO:0000256" key="1">
    <source>
        <dbReference type="ARBA" id="ARBA00001273"/>
    </source>
</evidence>
<dbReference type="Proteomes" id="UP000216207">
    <property type="component" value="Unassembled WGS sequence"/>
</dbReference>
<proteinExistence type="inferred from homology"/>
<keyword evidence="6 8" id="KW-0119">Carbohydrate metabolism</keyword>
<evidence type="ECO:0000256" key="2">
    <source>
        <dbReference type="ARBA" id="ARBA00008989"/>
    </source>
</evidence>
<evidence type="ECO:0000313" key="10">
    <source>
        <dbReference type="EMBL" id="PAE88640.1"/>
    </source>
</evidence>
<evidence type="ECO:0000256" key="8">
    <source>
        <dbReference type="PIRNR" id="PIRNR004532"/>
    </source>
</evidence>
<dbReference type="InterPro" id="IPR004464">
    <property type="entry name" value="FBPase_class-2/SBPase"/>
</dbReference>
<dbReference type="GO" id="GO:0006094">
    <property type="term" value="P:gluconeogenesis"/>
    <property type="evidence" value="ECO:0007669"/>
    <property type="project" value="InterPro"/>
</dbReference>
<dbReference type="Gene3D" id="3.30.540.10">
    <property type="entry name" value="Fructose-1,6-Bisphosphatase, subunit A, domain 1"/>
    <property type="match status" value="1"/>
</dbReference>
<dbReference type="GO" id="GO:0006071">
    <property type="term" value="P:glycerol metabolic process"/>
    <property type="evidence" value="ECO:0007669"/>
    <property type="project" value="InterPro"/>
</dbReference>
<dbReference type="Gene3D" id="3.40.190.90">
    <property type="match status" value="1"/>
</dbReference>
<comment type="catalytic activity">
    <reaction evidence="1">
        <text>beta-D-fructose 1,6-bisphosphate + H2O = beta-D-fructose 6-phosphate + phosphate</text>
        <dbReference type="Rhea" id="RHEA:11064"/>
        <dbReference type="ChEBI" id="CHEBI:15377"/>
        <dbReference type="ChEBI" id="CHEBI:32966"/>
        <dbReference type="ChEBI" id="CHEBI:43474"/>
        <dbReference type="ChEBI" id="CHEBI:57634"/>
        <dbReference type="EC" id="3.1.3.11"/>
    </reaction>
</comment>
<name>A0A268P025_SHOCL</name>
<feature type="binding site" evidence="9">
    <location>
        <position position="84"/>
    </location>
    <ligand>
        <name>Mn(2+)</name>
        <dbReference type="ChEBI" id="CHEBI:29035"/>
        <label>2</label>
    </ligand>
</feature>
<gene>
    <name evidence="10" type="primary">glpX</name>
    <name evidence="10" type="ORF">CHH72_12160</name>
</gene>
<dbReference type="GO" id="GO:0030388">
    <property type="term" value="P:fructose 1,6-bisphosphate metabolic process"/>
    <property type="evidence" value="ECO:0007669"/>
    <property type="project" value="TreeGrafter"/>
</dbReference>
<comment type="pathway">
    <text evidence="7">Carbohydrate biosynthesis.</text>
</comment>